<reference evidence="3 4" key="1">
    <citation type="journal article" date="2017" name="Curr. Biol.">
        <title>The Evolution of Venom by Co-option of Single-Copy Genes.</title>
        <authorList>
            <person name="Martinson E.O."/>
            <person name="Mrinalini"/>
            <person name="Kelkar Y.D."/>
            <person name="Chang C.H."/>
            <person name="Werren J.H."/>
        </authorList>
    </citation>
    <scope>NUCLEOTIDE SEQUENCE [LARGE SCALE GENOMIC DNA]</scope>
    <source>
        <strain evidence="3 4">Alberta</strain>
        <tissue evidence="3">Whole body</tissue>
    </source>
</reference>
<dbReference type="PROSITE" id="PS51082">
    <property type="entry name" value="WH2"/>
    <property type="match status" value="1"/>
</dbReference>
<feature type="compositionally biased region" description="Polar residues" evidence="1">
    <location>
        <begin position="232"/>
        <end position="246"/>
    </location>
</feature>
<feature type="domain" description="WH2" evidence="2">
    <location>
        <begin position="1836"/>
        <end position="1856"/>
    </location>
</feature>
<feature type="region of interest" description="Disordered" evidence="1">
    <location>
        <begin position="791"/>
        <end position="833"/>
    </location>
</feature>
<dbReference type="PANTHER" id="PTHR46612">
    <property type="entry name" value="XYLOSIDE XYLOSYLTRANSFERASE 1"/>
    <property type="match status" value="1"/>
</dbReference>
<proteinExistence type="predicted"/>
<dbReference type="GO" id="GO:0005789">
    <property type="term" value="C:endoplasmic reticulum membrane"/>
    <property type="evidence" value="ECO:0007669"/>
    <property type="project" value="TreeGrafter"/>
</dbReference>
<feature type="compositionally biased region" description="Polar residues" evidence="1">
    <location>
        <begin position="1130"/>
        <end position="1153"/>
    </location>
</feature>
<feature type="compositionally biased region" description="Polar residues" evidence="1">
    <location>
        <begin position="1594"/>
        <end position="1603"/>
    </location>
</feature>
<feature type="compositionally biased region" description="Basic and acidic residues" evidence="1">
    <location>
        <begin position="1616"/>
        <end position="1626"/>
    </location>
</feature>
<feature type="region of interest" description="Disordered" evidence="1">
    <location>
        <begin position="232"/>
        <end position="369"/>
    </location>
</feature>
<dbReference type="Gene3D" id="3.90.550.10">
    <property type="entry name" value="Spore Coat Polysaccharide Biosynthesis Protein SpsA, Chain A"/>
    <property type="match status" value="1"/>
</dbReference>
<dbReference type="SUPFAM" id="SSF53448">
    <property type="entry name" value="Nucleotide-diphospho-sugar transferases"/>
    <property type="match status" value="1"/>
</dbReference>
<dbReference type="GO" id="GO:0003779">
    <property type="term" value="F:actin binding"/>
    <property type="evidence" value="ECO:0007669"/>
    <property type="project" value="InterPro"/>
</dbReference>
<dbReference type="GO" id="GO:0016266">
    <property type="term" value="P:protein O-linked glycosylation via N-acetyl-galactosamine"/>
    <property type="evidence" value="ECO:0007669"/>
    <property type="project" value="TreeGrafter"/>
</dbReference>
<feature type="region of interest" description="Disordered" evidence="1">
    <location>
        <begin position="982"/>
        <end position="1021"/>
    </location>
</feature>
<feature type="compositionally biased region" description="Polar residues" evidence="1">
    <location>
        <begin position="265"/>
        <end position="275"/>
    </location>
</feature>
<feature type="compositionally biased region" description="Low complexity" evidence="1">
    <location>
        <begin position="462"/>
        <end position="479"/>
    </location>
</feature>
<evidence type="ECO:0000313" key="4">
    <source>
        <dbReference type="Proteomes" id="UP000215335"/>
    </source>
</evidence>
<gene>
    <name evidence="3" type="ORF">TSAR_013706</name>
</gene>
<feature type="compositionally biased region" description="Polar residues" evidence="1">
    <location>
        <begin position="401"/>
        <end position="420"/>
    </location>
</feature>
<feature type="compositionally biased region" description="Polar residues" evidence="1">
    <location>
        <begin position="292"/>
        <end position="325"/>
    </location>
</feature>
<dbReference type="InterPro" id="IPR029071">
    <property type="entry name" value="Ubiquitin-like_domsf"/>
</dbReference>
<feature type="compositionally biased region" description="Low complexity" evidence="1">
    <location>
        <begin position="799"/>
        <end position="830"/>
    </location>
</feature>
<dbReference type="GO" id="GO:0140560">
    <property type="term" value="F:xylosyl alpha-1,3-xylosyltransferase activity"/>
    <property type="evidence" value="ECO:0007669"/>
    <property type="project" value="TreeGrafter"/>
</dbReference>
<dbReference type="STRING" id="543379.A0A232FL06"/>
<accession>A0A232FL06</accession>
<dbReference type="InterPro" id="IPR042465">
    <property type="entry name" value="XXLT1"/>
</dbReference>
<protein>
    <recommendedName>
        <fullName evidence="2">WH2 domain-containing protein</fullName>
    </recommendedName>
</protein>
<keyword evidence="4" id="KW-1185">Reference proteome</keyword>
<feature type="region of interest" description="Disordered" evidence="1">
    <location>
        <begin position="401"/>
        <end position="533"/>
    </location>
</feature>
<feature type="region of interest" description="Disordered" evidence="1">
    <location>
        <begin position="1525"/>
        <end position="1562"/>
    </location>
</feature>
<sequence length="2219" mass="246235">MVLTVTEDTPADMLAGSMELLVQMPRDHHVQTQRVTVQRSTPMMDLLVQITTAHKLAASSYTLQAIGERGLVLHHQPNTPIGALDALQVKLLPKQGTFLQRKSRQTNQPFETTFRLQVHLPRNQLYVSRVSPKTNLGEILDEVCREKNLDRNKYELRHPANLAETLDLSLTLQDYHLQEVTLCPRQQSRTLMGSALSSQDIMALQKQEECRRQQTQRNSGLFGFMFKKSKESSVSTDSLGNRSVSPARSDETARSASPQQQQQQLMRNNFNGQQMPPNRPLRKRRPAPKPPTQGQQLESKIEQTTTVSRTQSKSASDNGTTTTSVPDKDKIVISHSRNSSDSSGYHEASVLSDNPDNNGQGGRMPETLPRRGRMQGILEAPRKLAHTSQASKSLGNLAMASSQAGTLSRGVSNTSLSSAGQRKKRAAPPPPIARPLPSAISTQGLERIVDSDESLTSDMDVSKPSSDIDASASKASSDIVCSSHVRGPIAEQPEDVAAVEPARVGKRGKLDPAQSSSFGSEDEKDENSGSAFLGRFVTPLTSSSDRVDSESVRSVQKPNSVAVGIGSSTSQDGFDCRKGSVRQSKKILVKVPTIANLNLNLESECGILESRYSPTRSHLVNYLCEERCKLRRHLAHSLSFQANDTALGPRSNRTTNDRFNAGRFKQWHSNRFDISRIPKLGDLNLIRCHKEAITSSQDFDSMDFLDENLLPPPLSNLHIFAISTKPEDIALAPMEESIPGDIDKLPSLPIIDHSERKLDLEKKLSILEPPPPGLHLTFPCKKLSELAPPVPKPRKVLKASPTPSAASSPVSVDPPDSRASCSPCPSTSASFGLPSLTEDEREEIAMAIDSIVEAAKGHDFDSLNSNDDESLVDVVKRRMSEALDEVFVEDVKKKEDDEVSVTDVVVKAPPMFEDDSVTPTNELEGPKEASEEVKHLESATEEAAKEVKFELANDTDSKPPSCAVISTIPKCDHVEPYTDSDFGMSLESNDSNGKKQRKVVRSQSEMSHFDFGPAEKHSRHLTTQGEAFTFALNPNLGEAATKSIEASIQAGSGIAPPTDTDILLQKVSDTLSHSLTPPSPPPTPEETSILEVPNFVANNATINSNNAAEEKVMDARNVSNAKESRENHHQSTLASESSNNATLGSQQDTSDYVSANGEDLSIGDWEYQIPAPPSAFRDDDNESSVEEKVSVQPVRERISIEAEVHQTMPLATKPIEPPAELKPSPPEQKPVVKAVPSVDQVDFVRPKPPPKLVTTSPQLSTTEILELSKKAEVISELETKINSHKPIIEPVVARDDESYAPKIAPVENNLSNFTITTYSRQKSLDIFENMEQPVHSETRVLSTFATLTRGRSIVADYAEERVWNGGIKNAQSMERVSVPLVDDRTKFAERNDMLREKVSVHRSKSYITLSSNEKFQNRANEIEKSKEEKKFDDHTNYEIKDSSKRFTSLANVNQSTNDEIPRHKEKFSQWRDNILRKQEEPSKEKQLQSLQVLKSILPQLKNAQATEENGYKSTSDNFTIKKRQEPQCEEPQETPIVSSTTPDVQLRVNRRPQEPSKRYTYGGPPAVSLGSWSERPCVNVQIKTDTDYKFGGKNNPNHSTSGAKTVVNLNGGGSHTVEEKNERIQKENGVASQETKEPTVVHTKPVVVERDDESRVDTTSVNFRELTKAFGQDVRLRPKPPVRNPHNRLSEYLERPKPEVIASKQNGFVEPHVTTTTFNHNLRNSNGPVPPVKRYTSVVGITNNNNTVNNNNVNHIGANNNNNNKVHHANGASNFRFTNGSAPKPTVTTAATKSLIQKEKEYTVPKPPTMPIITGVTLKSVNARPKSSPPTVQADPRDQLLESIRNFGGRQKLRSLLLKLTFVLCALTFGLYCLRAPNVLTDVSSLLFDDARNASSQKLNSSTTLAPEDIIVRNGSLGGDGKRKKEEVYNVWCIFTKVTSNSPMRRKFRMFVDSLLKYSTGGVVFHVITDEGSKIIAEKVIEYNFLVNKKKMKVQYYNVHKLAIEIEDIVSVMSPHFSSKPGTYYSDALFFLSLGLHRIAPQDQDTAVMIDADTKFRVDVKKLFKEFDNFGKQALFGLGPELTPVYRHVLYVYRSKNPKTIFGEPGYLGGYPGYNSGVVLLNLKGLRESLEYDQIVSMDSVEHLVEKYDFKGHLGDQDFYTLLGMERPEFIHAIDCGWNRQLCTWWRDRGYADVFANYSRCDSETKLWHGNCNTPIPED</sequence>
<feature type="region of interest" description="Disordered" evidence="1">
    <location>
        <begin position="1590"/>
        <end position="1639"/>
    </location>
</feature>
<feature type="region of interest" description="Disordered" evidence="1">
    <location>
        <begin position="1171"/>
        <end position="1190"/>
    </location>
</feature>
<name>A0A232FL06_9HYME</name>
<dbReference type="InterPro" id="IPR003124">
    <property type="entry name" value="WH2_dom"/>
</dbReference>
<dbReference type="OrthoDB" id="8882621at2759"/>
<feature type="region of interest" description="Disordered" evidence="1">
    <location>
        <begin position="1117"/>
        <end position="1154"/>
    </location>
</feature>
<evidence type="ECO:0000259" key="2">
    <source>
        <dbReference type="PROSITE" id="PS51082"/>
    </source>
</evidence>
<organism evidence="3 4">
    <name type="scientific">Trichomalopsis sarcophagae</name>
    <dbReference type="NCBI Taxonomy" id="543379"/>
    <lineage>
        <taxon>Eukaryota</taxon>
        <taxon>Metazoa</taxon>
        <taxon>Ecdysozoa</taxon>
        <taxon>Arthropoda</taxon>
        <taxon>Hexapoda</taxon>
        <taxon>Insecta</taxon>
        <taxon>Pterygota</taxon>
        <taxon>Neoptera</taxon>
        <taxon>Endopterygota</taxon>
        <taxon>Hymenoptera</taxon>
        <taxon>Apocrita</taxon>
        <taxon>Proctotrupomorpha</taxon>
        <taxon>Chalcidoidea</taxon>
        <taxon>Pteromalidae</taxon>
        <taxon>Pteromalinae</taxon>
        <taxon>Trichomalopsis</taxon>
    </lineage>
</organism>
<dbReference type="PANTHER" id="PTHR46612:SF1">
    <property type="entry name" value="XYLOSIDE XYLOSYLTRANSFERASE 1"/>
    <property type="match status" value="1"/>
</dbReference>
<evidence type="ECO:0000313" key="3">
    <source>
        <dbReference type="EMBL" id="OXU31421.1"/>
    </source>
</evidence>
<dbReference type="Proteomes" id="UP000215335">
    <property type="component" value="Unassembled WGS sequence"/>
</dbReference>
<dbReference type="EMBL" id="NNAY01000058">
    <property type="protein sequence ID" value="OXU31421.1"/>
    <property type="molecule type" value="Genomic_DNA"/>
</dbReference>
<dbReference type="SUPFAM" id="SSF54236">
    <property type="entry name" value="Ubiquitin-like"/>
    <property type="match status" value="1"/>
</dbReference>
<dbReference type="InterPro" id="IPR029044">
    <property type="entry name" value="Nucleotide-diphossugar_trans"/>
</dbReference>
<dbReference type="Gene3D" id="3.10.20.90">
    <property type="entry name" value="Phosphatidylinositol 3-kinase Catalytic Subunit, Chain A, domain 1"/>
    <property type="match status" value="1"/>
</dbReference>
<evidence type="ECO:0000256" key="1">
    <source>
        <dbReference type="SAM" id="MobiDB-lite"/>
    </source>
</evidence>
<comment type="caution">
    <text evidence="3">The sequence shown here is derived from an EMBL/GenBank/DDBJ whole genome shotgun (WGS) entry which is preliminary data.</text>
</comment>